<protein>
    <submittedName>
        <fullName evidence="4">Enoyl-CoA hydratase</fullName>
        <ecNumber evidence="4">4.2.1.17</ecNumber>
    </submittedName>
</protein>
<dbReference type="Gene3D" id="3.90.226.10">
    <property type="entry name" value="2-enoyl-CoA Hydratase, Chain A, domain 1"/>
    <property type="match status" value="1"/>
</dbReference>
<dbReference type="Pfam" id="PF00378">
    <property type="entry name" value="ECH_1"/>
    <property type="match status" value="1"/>
</dbReference>
<keyword evidence="2 4" id="KW-0456">Lyase</keyword>
<dbReference type="SUPFAM" id="SSF52096">
    <property type="entry name" value="ClpP/crotonase"/>
    <property type="match status" value="1"/>
</dbReference>
<dbReference type="CDD" id="cd06558">
    <property type="entry name" value="crotonase-like"/>
    <property type="match status" value="1"/>
</dbReference>
<dbReference type="FunFam" id="3.90.226.10:FF:000009">
    <property type="entry name" value="Carnitinyl-CoA dehydratase"/>
    <property type="match status" value="1"/>
</dbReference>
<dbReference type="Proteomes" id="UP000321816">
    <property type="component" value="Chromosome"/>
</dbReference>
<dbReference type="InterPro" id="IPR018376">
    <property type="entry name" value="Enoyl-CoA_hyd/isom_CS"/>
</dbReference>
<dbReference type="PANTHER" id="PTHR11941">
    <property type="entry name" value="ENOYL-COA HYDRATASE-RELATED"/>
    <property type="match status" value="1"/>
</dbReference>
<evidence type="ECO:0000313" key="4">
    <source>
        <dbReference type="EMBL" id="WWD79243.1"/>
    </source>
</evidence>
<organism evidence="4 5">
    <name type="scientific">Alkalicoccus halolimnae</name>
    <dbReference type="NCBI Taxonomy" id="1667239"/>
    <lineage>
        <taxon>Bacteria</taxon>
        <taxon>Bacillati</taxon>
        <taxon>Bacillota</taxon>
        <taxon>Bacilli</taxon>
        <taxon>Bacillales</taxon>
        <taxon>Bacillaceae</taxon>
        <taxon>Alkalicoccus</taxon>
    </lineage>
</organism>
<dbReference type="PANTHER" id="PTHR11941:SF175">
    <property type="entry name" value="ENOYL-COA HYDRATASE-RELATED"/>
    <property type="match status" value="1"/>
</dbReference>
<accession>A0A5C7F8T4</accession>
<name>A0A5C7F8T4_9BACI</name>
<dbReference type="EMBL" id="CP144914">
    <property type="protein sequence ID" value="WWD79243.1"/>
    <property type="molecule type" value="Genomic_DNA"/>
</dbReference>
<dbReference type="GO" id="GO:0004300">
    <property type="term" value="F:enoyl-CoA hydratase activity"/>
    <property type="evidence" value="ECO:0007669"/>
    <property type="project" value="UniProtKB-EC"/>
</dbReference>
<dbReference type="InterPro" id="IPR029045">
    <property type="entry name" value="ClpP/crotonase-like_dom_sf"/>
</dbReference>
<evidence type="ECO:0000256" key="1">
    <source>
        <dbReference type="ARBA" id="ARBA00005254"/>
    </source>
</evidence>
<evidence type="ECO:0000313" key="5">
    <source>
        <dbReference type="Proteomes" id="UP000321816"/>
    </source>
</evidence>
<dbReference type="PROSITE" id="PS00166">
    <property type="entry name" value="ENOYL_COA_HYDRATASE"/>
    <property type="match status" value="1"/>
</dbReference>
<evidence type="ECO:0000256" key="2">
    <source>
        <dbReference type="ARBA" id="ARBA00023239"/>
    </source>
</evidence>
<dbReference type="InterPro" id="IPR001753">
    <property type="entry name" value="Enoyl-CoA_hydra/iso"/>
</dbReference>
<dbReference type="NCBIfam" id="NF005803">
    <property type="entry name" value="PRK07658.1"/>
    <property type="match status" value="1"/>
</dbReference>
<keyword evidence="5" id="KW-1185">Reference proteome</keyword>
<dbReference type="RefSeq" id="WP_147803448.1">
    <property type="nucleotide sequence ID" value="NZ_CP144914.1"/>
</dbReference>
<dbReference type="AlphaFoldDB" id="A0A5C7F8T4"/>
<dbReference type="GO" id="GO:0006635">
    <property type="term" value="P:fatty acid beta-oxidation"/>
    <property type="evidence" value="ECO:0007669"/>
    <property type="project" value="TreeGrafter"/>
</dbReference>
<comment type="similarity">
    <text evidence="1 3">Belongs to the enoyl-CoA hydratase/isomerase family.</text>
</comment>
<dbReference type="KEGG" id="ahal:FTX54_012555"/>
<reference evidence="4 5" key="1">
    <citation type="submission" date="2024-01" db="EMBL/GenBank/DDBJ databases">
        <title>Complete Genome Sequence of Alkalicoccus halolimnae BZ-SZ-XJ29T, a Moderately Halophilic Bacterium Isolated from a Salt Lake.</title>
        <authorList>
            <person name="Zhao B."/>
        </authorList>
    </citation>
    <scope>NUCLEOTIDE SEQUENCE [LARGE SCALE GENOMIC DNA]</scope>
    <source>
        <strain evidence="4 5">BZ-SZ-XJ29</strain>
    </source>
</reference>
<gene>
    <name evidence="4" type="ORF">FTX54_012555</name>
</gene>
<dbReference type="EC" id="4.2.1.17" evidence="4"/>
<dbReference type="OrthoDB" id="9775794at2"/>
<sequence>MSNWQFISTEIEDRIGVITLNKPPANALSQSMIAEIGEALDAFEENNDVRVIVMHGEGRFFAAGADIKEFTGIKHGSEFADLARDGQRIFRRMETASKPIIAAIHGAALGGGLELAMASHIRIASENSQLGMPELQLGLVPGFAGTQRLPKLVGKSKAMEMLLSSESIKAPEAEKFGLINRTVPEGTHVEEAMKLAALVRHKGARSVQYIMELLQHAETDPIERGQEKEAVRFGDVFETKDAQEGISAFLEKRKPQFQDK</sequence>
<evidence type="ECO:0000256" key="3">
    <source>
        <dbReference type="RuleBase" id="RU003707"/>
    </source>
</evidence>
<proteinExistence type="inferred from homology"/>